<reference evidence="2" key="1">
    <citation type="submission" date="2019-08" db="EMBL/GenBank/DDBJ databases">
        <authorList>
            <person name="Kucharzyk K."/>
            <person name="Murdoch R.W."/>
            <person name="Higgins S."/>
            <person name="Loffler F."/>
        </authorList>
    </citation>
    <scope>NUCLEOTIDE SEQUENCE</scope>
</reference>
<feature type="transmembrane region" description="Helical" evidence="1">
    <location>
        <begin position="6"/>
        <end position="29"/>
    </location>
</feature>
<accession>A0A644XL94</accession>
<keyword evidence="1" id="KW-0472">Membrane</keyword>
<evidence type="ECO:0008006" key="3">
    <source>
        <dbReference type="Google" id="ProtNLM"/>
    </source>
</evidence>
<sequence length="37" mass="4051">MTGIATSFFALGAIVLWGGLALTLGITMYNERKEKYL</sequence>
<evidence type="ECO:0000313" key="2">
    <source>
        <dbReference type="EMBL" id="MPM16601.1"/>
    </source>
</evidence>
<keyword evidence="1" id="KW-0812">Transmembrane</keyword>
<dbReference type="EMBL" id="VSSQ01002643">
    <property type="protein sequence ID" value="MPM16601.1"/>
    <property type="molecule type" value="Genomic_DNA"/>
</dbReference>
<keyword evidence="1" id="KW-1133">Transmembrane helix</keyword>
<dbReference type="NCBIfam" id="NF033493">
    <property type="entry name" value="MetS_like_NSS"/>
    <property type="match status" value="1"/>
</dbReference>
<organism evidence="2">
    <name type="scientific">bioreactor metagenome</name>
    <dbReference type="NCBI Taxonomy" id="1076179"/>
    <lineage>
        <taxon>unclassified sequences</taxon>
        <taxon>metagenomes</taxon>
        <taxon>ecological metagenomes</taxon>
    </lineage>
</organism>
<dbReference type="AlphaFoldDB" id="A0A644XL94"/>
<proteinExistence type="predicted"/>
<comment type="caution">
    <text evidence="2">The sequence shown here is derived from an EMBL/GenBank/DDBJ whole genome shotgun (WGS) entry which is preliminary data.</text>
</comment>
<gene>
    <name evidence="2" type="ORF">SDC9_62982</name>
</gene>
<name>A0A644XL94_9ZZZZ</name>
<evidence type="ECO:0000256" key="1">
    <source>
        <dbReference type="SAM" id="Phobius"/>
    </source>
</evidence>
<protein>
    <recommendedName>
        <fullName evidence="3">MetS family NSS transporter small subunit</fullName>
    </recommendedName>
</protein>